<evidence type="ECO:0000256" key="4">
    <source>
        <dbReference type="SAM" id="MobiDB-lite"/>
    </source>
</evidence>
<evidence type="ECO:0000256" key="1">
    <source>
        <dbReference type="ARBA" id="ARBA00008853"/>
    </source>
</evidence>
<dbReference type="EMBL" id="CP144060">
    <property type="protein sequence ID" value="WWD21151.1"/>
    <property type="molecule type" value="Genomic_DNA"/>
</dbReference>
<feature type="region of interest" description="Disordered" evidence="4">
    <location>
        <begin position="92"/>
        <end position="114"/>
    </location>
</feature>
<dbReference type="GO" id="GO:0004341">
    <property type="term" value="F:gluconolactonase activity"/>
    <property type="evidence" value="ECO:0007669"/>
    <property type="project" value="TreeGrafter"/>
</dbReference>
<dbReference type="GeneID" id="43587649"/>
<gene>
    <name evidence="5" type="ORF">CI109_105633</name>
</gene>
<protein>
    <submittedName>
        <fullName evidence="5">Uncharacterized protein</fullName>
    </submittedName>
</protein>
<dbReference type="KEGG" id="ksn:43587649"/>
<reference evidence="5" key="1">
    <citation type="submission" date="2017-08" db="EMBL/GenBank/DDBJ databases">
        <authorList>
            <person name="Cuomo C."/>
            <person name="Billmyre B."/>
            <person name="Heitman J."/>
        </authorList>
    </citation>
    <scope>NUCLEOTIDE SEQUENCE</scope>
    <source>
        <strain evidence="5">CBS 12478</strain>
    </source>
</reference>
<feature type="compositionally biased region" description="Low complexity" evidence="4">
    <location>
        <begin position="92"/>
        <end position="113"/>
    </location>
</feature>
<dbReference type="AlphaFoldDB" id="A0A5M6C7L9"/>
<dbReference type="SUPFAM" id="SSF63829">
    <property type="entry name" value="Calcium-dependent phosphotriesterase"/>
    <property type="match status" value="1"/>
</dbReference>
<sequence length="341" mass="37287">MAPHDIPIFDAEVVLECENDLGEGVVWDSKTQLLNWVDIFASNLHSYDPVNRTHSVDHYPESHCLTYITPRASEPGFVATLAGSLVLLPPATPPTSTSAKPTPVTKKSTKTLSEPMDAQDVKDGVTRFNDGGVDPQGRVWYGSMGNNEQAPEMKGELWRYDPDGTETKVLSEIGVSNGTGWSPDGRTMYYIDSRKPLISAFDFDPSSGTLSNRRTFADTPPPLDDSRPAEGVFDGLCVDGVGNIWVARWRDERLVGYRPDGELFAMIRTEGCKSPTIPCFGGKDLTTMYIASATSYRGGPGDKEKWPKCGHLFKIECGPGSELGRVLGEGWKGAERHRAAI</sequence>
<dbReference type="InterPro" id="IPR011042">
    <property type="entry name" value="6-blade_b-propeller_TolB-like"/>
</dbReference>
<dbReference type="PRINTS" id="PR01790">
    <property type="entry name" value="SMP30FAMILY"/>
</dbReference>
<comment type="similarity">
    <text evidence="1">Belongs to the SMP-30/CGR1 family.</text>
</comment>
<feature type="binding site" evidence="3">
    <location>
        <position position="23"/>
    </location>
    <ligand>
        <name>a divalent metal cation</name>
        <dbReference type="ChEBI" id="CHEBI:60240"/>
    </ligand>
</feature>
<evidence type="ECO:0000256" key="3">
    <source>
        <dbReference type="PIRSR" id="PIRSR605511-2"/>
    </source>
</evidence>
<keyword evidence="3" id="KW-0862">Zinc</keyword>
<dbReference type="GO" id="GO:0005509">
    <property type="term" value="F:calcium ion binding"/>
    <property type="evidence" value="ECO:0007669"/>
    <property type="project" value="TreeGrafter"/>
</dbReference>
<proteinExistence type="inferred from homology"/>
<evidence type="ECO:0000313" key="6">
    <source>
        <dbReference type="Proteomes" id="UP000322225"/>
    </source>
</evidence>
<keyword evidence="3" id="KW-0479">Metal-binding</keyword>
<dbReference type="GO" id="GO:0019853">
    <property type="term" value="P:L-ascorbic acid biosynthetic process"/>
    <property type="evidence" value="ECO:0007669"/>
    <property type="project" value="TreeGrafter"/>
</dbReference>
<dbReference type="PANTHER" id="PTHR10907">
    <property type="entry name" value="REGUCALCIN"/>
    <property type="match status" value="1"/>
</dbReference>
<feature type="binding site" evidence="3">
    <location>
        <position position="129"/>
    </location>
    <ligand>
        <name>substrate</name>
    </ligand>
</feature>
<dbReference type="InterPro" id="IPR013658">
    <property type="entry name" value="SGL"/>
</dbReference>
<dbReference type="Pfam" id="PF08450">
    <property type="entry name" value="SGL"/>
    <property type="match status" value="1"/>
</dbReference>
<reference evidence="5" key="2">
    <citation type="submission" date="2024-01" db="EMBL/GenBank/DDBJ databases">
        <title>Comparative genomics of Cryptococcus and Kwoniella reveals pathogenesis evolution and contrasting modes of karyotype evolution via chromosome fusion or intercentromeric recombination.</title>
        <authorList>
            <person name="Coelho M.A."/>
            <person name="David-Palma M."/>
            <person name="Shea T."/>
            <person name="Bowers K."/>
            <person name="McGinley-Smith S."/>
            <person name="Mohammad A.W."/>
            <person name="Gnirke A."/>
            <person name="Yurkov A.M."/>
            <person name="Nowrousian M."/>
            <person name="Sun S."/>
            <person name="Cuomo C.A."/>
            <person name="Heitman J."/>
        </authorList>
    </citation>
    <scope>NUCLEOTIDE SEQUENCE</scope>
    <source>
        <strain evidence="5">CBS 12478</strain>
    </source>
</reference>
<feature type="binding site" evidence="3">
    <location>
        <position position="234"/>
    </location>
    <ligand>
        <name>a divalent metal cation</name>
        <dbReference type="ChEBI" id="CHEBI:60240"/>
    </ligand>
</feature>
<dbReference type="Proteomes" id="UP000322225">
    <property type="component" value="Chromosome 10"/>
</dbReference>
<dbReference type="Gene3D" id="2.120.10.30">
    <property type="entry name" value="TolB, C-terminal domain"/>
    <property type="match status" value="1"/>
</dbReference>
<dbReference type="OrthoDB" id="423498at2759"/>
<dbReference type="RefSeq" id="XP_031862383.1">
    <property type="nucleotide sequence ID" value="XM_032003525.1"/>
</dbReference>
<feature type="active site" description="Proton donor/acceptor" evidence="2">
    <location>
        <position position="234"/>
    </location>
</feature>
<keyword evidence="6" id="KW-1185">Reference proteome</keyword>
<evidence type="ECO:0000313" key="5">
    <source>
        <dbReference type="EMBL" id="WWD21151.1"/>
    </source>
</evidence>
<feature type="binding site" evidence="3">
    <location>
        <position position="127"/>
    </location>
    <ligand>
        <name>substrate</name>
    </ligand>
</feature>
<dbReference type="PANTHER" id="PTHR10907:SF47">
    <property type="entry name" value="REGUCALCIN"/>
    <property type="match status" value="1"/>
</dbReference>
<dbReference type="InterPro" id="IPR005511">
    <property type="entry name" value="SMP-30"/>
</dbReference>
<accession>A0A5M6C7L9</accession>
<organism evidence="5 6">
    <name type="scientific">Kwoniella shandongensis</name>
    <dbReference type="NCBI Taxonomy" id="1734106"/>
    <lineage>
        <taxon>Eukaryota</taxon>
        <taxon>Fungi</taxon>
        <taxon>Dikarya</taxon>
        <taxon>Basidiomycota</taxon>
        <taxon>Agaricomycotina</taxon>
        <taxon>Tremellomycetes</taxon>
        <taxon>Tremellales</taxon>
        <taxon>Cryptococcaceae</taxon>
        <taxon>Kwoniella</taxon>
    </lineage>
</organism>
<evidence type="ECO:0000256" key="2">
    <source>
        <dbReference type="PIRSR" id="PIRSR605511-1"/>
    </source>
</evidence>
<feature type="binding site" evidence="3">
    <location>
        <position position="177"/>
    </location>
    <ligand>
        <name>a divalent metal cation</name>
        <dbReference type="ChEBI" id="CHEBI:60240"/>
    </ligand>
</feature>
<comment type="cofactor">
    <cofactor evidence="3">
        <name>Zn(2+)</name>
        <dbReference type="ChEBI" id="CHEBI:29105"/>
    </cofactor>
    <text evidence="3">Binds 1 divalent metal cation per subunit.</text>
</comment>
<name>A0A5M6C7L9_9TREE</name>